<proteinExistence type="predicted"/>
<keyword evidence="3" id="KW-1185">Reference proteome</keyword>
<feature type="compositionally biased region" description="Basic residues" evidence="1">
    <location>
        <begin position="554"/>
        <end position="573"/>
    </location>
</feature>
<feature type="compositionally biased region" description="Polar residues" evidence="1">
    <location>
        <begin position="438"/>
        <end position="447"/>
    </location>
</feature>
<feature type="region of interest" description="Disordered" evidence="1">
    <location>
        <begin position="268"/>
        <end position="366"/>
    </location>
</feature>
<evidence type="ECO:0000313" key="2">
    <source>
        <dbReference type="EMBL" id="NWU90385.1"/>
    </source>
</evidence>
<sequence>AVALYLANRWWSIDEILRTSAHDRQGLHQVQTLGERIVLYVLNRIIYRTQEMETNEAPFLCHGINTYAKILWKRGEAIGFYSVKPKGSTSSSFYNHKYKMTVLDTMFIRKKHRDRNTALIILEDFVDSFPENTLGIQYPLSRLMYTGKLQFLEKYPDKNNLLWQVEGVGNWYQRKAITVVCQQDEQKTTGTSLEENVQEEDRSLQSVVAPEASARDTDLGTMQSVVLILENSTIGPVSIWKRSHLKRPRIGRITYELQTDTSQDAFCVSESRKDSSAHTSESSEDLVEVPEETPVVEETVADKSQSVSEVELHVSPSEKQSEEGTPSEALNGGVTEETSKTSLMAEEETANEVLSGESKLQSEHQEEPVMLFVPLILESQAKPAEDSVSEKVLNANDSDVRIDESLLVEKESSQNQQESEKINTGNTAVSASKEGESSDSGLPSSVVTEAAEESILENVSPKTTSSREDQNEESGHNSQEAPVAMGQSNLIMVEIESVSLQQSSGQEAQKNQLEEHSEESAELGDQYTQTATERAADSSSEEVEMEVPVVDRRNLRRKAKGHKGPPKKKGKMA</sequence>
<name>A0A7K6AK25_UPUEP</name>
<feature type="compositionally biased region" description="Basic and acidic residues" evidence="1">
    <location>
        <begin position="465"/>
        <end position="475"/>
    </location>
</feature>
<feature type="compositionally biased region" description="Acidic residues" evidence="1">
    <location>
        <begin position="282"/>
        <end position="295"/>
    </location>
</feature>
<feature type="compositionally biased region" description="Polar residues" evidence="1">
    <location>
        <begin position="476"/>
        <end position="490"/>
    </location>
</feature>
<feature type="compositionally biased region" description="Basic and acidic residues" evidence="1">
    <location>
        <begin position="398"/>
        <end position="412"/>
    </location>
</feature>
<dbReference type="AlphaFoldDB" id="A0A7K6AK25"/>
<gene>
    <name evidence="2" type="primary">Fam169a</name>
    <name evidence="2" type="ORF">UPUEPO_R06507</name>
</gene>
<dbReference type="EMBL" id="VZRI01002393">
    <property type="protein sequence ID" value="NWU90385.1"/>
    <property type="molecule type" value="Genomic_DNA"/>
</dbReference>
<comment type="caution">
    <text evidence="2">The sequence shown here is derived from an EMBL/GenBank/DDBJ whole genome shotgun (WGS) entry which is preliminary data.</text>
</comment>
<dbReference type="PANTHER" id="PTHR22442">
    <property type="match status" value="1"/>
</dbReference>
<dbReference type="OrthoDB" id="8954808at2759"/>
<reference evidence="2 3" key="1">
    <citation type="submission" date="2019-09" db="EMBL/GenBank/DDBJ databases">
        <title>Bird 10,000 Genomes (B10K) Project - Family phase.</title>
        <authorList>
            <person name="Zhang G."/>
        </authorList>
    </citation>
    <scope>NUCLEOTIDE SEQUENCE [LARGE SCALE GENOMIC DNA]</scope>
    <source>
        <strain evidence="2">B10K-DU-012-37</strain>
    </source>
</reference>
<protein>
    <submittedName>
        <fullName evidence="2">F169A protein</fullName>
    </submittedName>
</protein>
<organism evidence="2 3">
    <name type="scientific">Upupa epops</name>
    <name type="common">Eurasian hoopoe</name>
    <dbReference type="NCBI Taxonomy" id="57439"/>
    <lineage>
        <taxon>Eukaryota</taxon>
        <taxon>Metazoa</taxon>
        <taxon>Chordata</taxon>
        <taxon>Craniata</taxon>
        <taxon>Vertebrata</taxon>
        <taxon>Euteleostomi</taxon>
        <taxon>Archelosauria</taxon>
        <taxon>Archosauria</taxon>
        <taxon>Dinosauria</taxon>
        <taxon>Saurischia</taxon>
        <taxon>Theropoda</taxon>
        <taxon>Coelurosauria</taxon>
        <taxon>Aves</taxon>
        <taxon>Neognathae</taxon>
        <taxon>Neoaves</taxon>
        <taxon>Telluraves</taxon>
        <taxon>Coraciimorphae</taxon>
        <taxon>Bucerotiformes</taxon>
        <taxon>Upupidae</taxon>
        <taxon>Upupa</taxon>
    </lineage>
</organism>
<feature type="non-terminal residue" evidence="2">
    <location>
        <position position="1"/>
    </location>
</feature>
<feature type="non-terminal residue" evidence="2">
    <location>
        <position position="573"/>
    </location>
</feature>
<feature type="compositionally biased region" description="Polar residues" evidence="1">
    <location>
        <begin position="498"/>
        <end position="511"/>
    </location>
</feature>
<evidence type="ECO:0000313" key="3">
    <source>
        <dbReference type="Proteomes" id="UP000544127"/>
    </source>
</evidence>
<dbReference type="Proteomes" id="UP000544127">
    <property type="component" value="Unassembled WGS sequence"/>
</dbReference>
<accession>A0A7K6AK25</accession>
<dbReference type="PANTHER" id="PTHR22442:SF3">
    <property type="entry name" value="SOLUBLE LAMIN-ASSOCIATED PROTEIN OF 75 KDA"/>
    <property type="match status" value="1"/>
</dbReference>
<evidence type="ECO:0000256" key="1">
    <source>
        <dbReference type="SAM" id="MobiDB-lite"/>
    </source>
</evidence>
<dbReference type="InterPro" id="IPR029625">
    <property type="entry name" value="FAM169"/>
</dbReference>
<feature type="region of interest" description="Disordered" evidence="1">
    <location>
        <begin position="382"/>
        <end position="573"/>
    </location>
</feature>